<accession>A0ACD1ABX7</accession>
<sequence>MKILKDRIVADGVAIGTEIVKVDSFLNHQIDVELLDQIGQEFAERFRDCEVTKILTVEASGIAVACMVARHFGNIPVVFAKKAAPSTMTEGFYGAEVKSFTKGTTSVVRVSEKFLKEEDKVLIIDDFLAHGEAALGLSNLVEQAGASLAGVGSVIEKQFQGGSKRLRDLDIRVESLAVIEAIKDGEITFSERLK</sequence>
<keyword evidence="1" id="KW-0328">Glycosyltransferase</keyword>
<organism evidence="1 2">
    <name type="scientific">Anoxybacterium hadale</name>
    <dbReference type="NCBI Taxonomy" id="3408580"/>
    <lineage>
        <taxon>Bacteria</taxon>
        <taxon>Bacillati</taxon>
        <taxon>Bacillota</taxon>
        <taxon>Clostridia</taxon>
        <taxon>Peptostreptococcales</taxon>
        <taxon>Anaerovoracaceae</taxon>
        <taxon>Anoxybacterium</taxon>
    </lineage>
</organism>
<dbReference type="EMBL" id="CP042469">
    <property type="protein sequence ID" value="QOX63985.1"/>
    <property type="molecule type" value="Genomic_DNA"/>
</dbReference>
<gene>
    <name evidence="1" type="ORF">FRZ06_11895</name>
</gene>
<name>A0ACD1ABX7_9FIRM</name>
<keyword evidence="2" id="KW-1185">Reference proteome</keyword>
<reference evidence="1" key="1">
    <citation type="submission" date="2019-08" db="EMBL/GenBank/DDBJ databases">
        <title>Genome sequence of Clostridiales bacterium MT110.</title>
        <authorList>
            <person name="Cao J."/>
        </authorList>
    </citation>
    <scope>NUCLEOTIDE SEQUENCE</scope>
    <source>
        <strain evidence="1">MT110</strain>
    </source>
</reference>
<proteinExistence type="predicted"/>
<protein>
    <submittedName>
        <fullName evidence="1">Xanthine phosphoribosyltransferase</fullName>
        <ecNumber evidence="1">2.4.2.22</ecNumber>
    </submittedName>
</protein>
<evidence type="ECO:0000313" key="2">
    <source>
        <dbReference type="Proteomes" id="UP000594014"/>
    </source>
</evidence>
<keyword evidence="1" id="KW-0808">Transferase</keyword>
<dbReference type="Proteomes" id="UP000594014">
    <property type="component" value="Chromosome"/>
</dbReference>
<evidence type="ECO:0000313" key="1">
    <source>
        <dbReference type="EMBL" id="QOX63985.1"/>
    </source>
</evidence>
<dbReference type="EC" id="2.4.2.22" evidence="1"/>